<organism evidence="1 2">
    <name type="scientific">Phaeosphaeria nodorum (strain SN15 / ATCC MYA-4574 / FGSC 10173)</name>
    <name type="common">Glume blotch fungus</name>
    <name type="synonym">Parastagonospora nodorum</name>
    <dbReference type="NCBI Taxonomy" id="321614"/>
    <lineage>
        <taxon>Eukaryota</taxon>
        <taxon>Fungi</taxon>
        <taxon>Dikarya</taxon>
        <taxon>Ascomycota</taxon>
        <taxon>Pezizomycotina</taxon>
        <taxon>Dothideomycetes</taxon>
        <taxon>Pleosporomycetidae</taxon>
        <taxon>Pleosporales</taxon>
        <taxon>Pleosporineae</taxon>
        <taxon>Phaeosphaeriaceae</taxon>
        <taxon>Parastagonospora</taxon>
    </lineage>
</organism>
<accession>A0A7U2EQF3</accession>
<evidence type="ECO:0000313" key="1">
    <source>
        <dbReference type="EMBL" id="QRC91136.1"/>
    </source>
</evidence>
<dbReference type="Proteomes" id="UP000663193">
    <property type="component" value="Chromosome 1"/>
</dbReference>
<dbReference type="VEuPathDB" id="FungiDB:JI435_426530"/>
<reference evidence="2" key="1">
    <citation type="journal article" date="2021" name="BMC Genomics">
        <title>Chromosome-level genome assembly and manually-curated proteome of model necrotroph Parastagonospora nodorum Sn15 reveals a genome-wide trove of candidate effector homologs, and redundancy of virulence-related functions within an accessory chromosome.</title>
        <authorList>
            <person name="Bertazzoni S."/>
            <person name="Jones D.A.B."/>
            <person name="Phan H.T."/>
            <person name="Tan K.-C."/>
            <person name="Hane J.K."/>
        </authorList>
    </citation>
    <scope>NUCLEOTIDE SEQUENCE [LARGE SCALE GENOMIC DNA]</scope>
    <source>
        <strain evidence="2">SN15 / ATCC MYA-4574 / FGSC 10173)</strain>
    </source>
</reference>
<dbReference type="KEGG" id="pno:SNOG_00633"/>
<protein>
    <submittedName>
        <fullName evidence="1">Uncharacterized protein</fullName>
    </submittedName>
</protein>
<proteinExistence type="predicted"/>
<gene>
    <name evidence="1" type="ORF">JI435_426530</name>
</gene>
<dbReference type="AlphaFoldDB" id="A0A7U2EQF3"/>
<keyword evidence="2" id="KW-1185">Reference proteome</keyword>
<dbReference type="RefSeq" id="XP_001791314.1">
    <property type="nucleotide sequence ID" value="XM_001791262.1"/>
</dbReference>
<name>A0A7U2EQF3_PHANO</name>
<sequence>MHGSSQQAQTTIKHGASVEYFDYYHFRYSRVWDRQLEQWEDRLVKVFLDGLDYRCTNVPYAGSNARAHASGVTKVSLLESLVKEYQRAGFELLGGWRRDG</sequence>
<evidence type="ECO:0000313" key="2">
    <source>
        <dbReference type="Proteomes" id="UP000663193"/>
    </source>
</evidence>
<dbReference type="EMBL" id="CP069023">
    <property type="protein sequence ID" value="QRC91136.1"/>
    <property type="molecule type" value="Genomic_DNA"/>
</dbReference>